<dbReference type="InterPro" id="IPR036291">
    <property type="entry name" value="NAD(P)-bd_dom_sf"/>
</dbReference>
<name>A0ABS5J5S1_9BACT</name>
<dbReference type="PANTHER" id="PTHR43162">
    <property type="match status" value="1"/>
</dbReference>
<proteinExistence type="predicted"/>
<dbReference type="RefSeq" id="WP_211975555.1">
    <property type="nucleotide sequence ID" value="NZ_CBFHAM010000008.1"/>
</dbReference>
<dbReference type="SUPFAM" id="SSF51735">
    <property type="entry name" value="NAD(P)-binding Rossmann-fold domains"/>
    <property type="match status" value="1"/>
</dbReference>
<organism evidence="2 3">
    <name type="scientific">Chitinophaga hostae</name>
    <dbReference type="NCBI Taxonomy" id="2831022"/>
    <lineage>
        <taxon>Bacteria</taxon>
        <taxon>Pseudomonadati</taxon>
        <taxon>Bacteroidota</taxon>
        <taxon>Chitinophagia</taxon>
        <taxon>Chitinophagales</taxon>
        <taxon>Chitinophagaceae</taxon>
        <taxon>Chitinophaga</taxon>
    </lineage>
</organism>
<evidence type="ECO:0000259" key="1">
    <source>
        <dbReference type="Pfam" id="PF05368"/>
    </source>
</evidence>
<evidence type="ECO:0000313" key="2">
    <source>
        <dbReference type="EMBL" id="MBS0030415.1"/>
    </source>
</evidence>
<dbReference type="InterPro" id="IPR051604">
    <property type="entry name" value="Ergot_Alk_Oxidoreductase"/>
</dbReference>
<protein>
    <submittedName>
        <fullName evidence="2">NmrA family NAD(P)-binding protein</fullName>
    </submittedName>
</protein>
<feature type="domain" description="NmrA-like" evidence="1">
    <location>
        <begin position="10"/>
        <end position="265"/>
    </location>
</feature>
<dbReference type="PANTHER" id="PTHR43162:SF1">
    <property type="entry name" value="PRESTALK A DIFFERENTIATION PROTEIN A"/>
    <property type="match status" value="1"/>
</dbReference>
<gene>
    <name evidence="2" type="ORF">KE626_24020</name>
</gene>
<dbReference type="Gene3D" id="3.40.50.720">
    <property type="entry name" value="NAD(P)-binding Rossmann-like Domain"/>
    <property type="match status" value="1"/>
</dbReference>
<dbReference type="EMBL" id="JAGTXB010000014">
    <property type="protein sequence ID" value="MBS0030415.1"/>
    <property type="molecule type" value="Genomic_DNA"/>
</dbReference>
<dbReference type="InterPro" id="IPR008030">
    <property type="entry name" value="NmrA-like"/>
</dbReference>
<sequence length="300" mass="32823">MKTSASAATPKILVTGASGQSGSLVINECIRQGIAVRALVRNPDKAAAFKGAATVEMLAGDMLKPETLMPALQGVERALLISSSNEVMVDTQCTFIDTCRKAGVPHVIKFSGEECQTGYDFRNFRFTKEHRQIETHLEHSGLQWTHLCPSQFMQVYLREAGSVRNKGALFLSLEDISMSPVDLEDVAKIAVALLQQGGHQSERLRITGPAALTMSQIAAIITSVINKPVNYVKVSQEARNQLLLNAGVPLYLVEAIAAQSEERRRHPDAFVDLSTHQRFNIKPSHFEAFALRHAAVFGLS</sequence>
<keyword evidence="3" id="KW-1185">Reference proteome</keyword>
<dbReference type="Proteomes" id="UP000676386">
    <property type="component" value="Unassembled WGS sequence"/>
</dbReference>
<dbReference type="Pfam" id="PF05368">
    <property type="entry name" value="NmrA"/>
    <property type="match status" value="1"/>
</dbReference>
<dbReference type="Gene3D" id="3.90.25.10">
    <property type="entry name" value="UDP-galactose 4-epimerase, domain 1"/>
    <property type="match status" value="1"/>
</dbReference>
<comment type="caution">
    <text evidence="2">The sequence shown here is derived from an EMBL/GenBank/DDBJ whole genome shotgun (WGS) entry which is preliminary data.</text>
</comment>
<evidence type="ECO:0000313" key="3">
    <source>
        <dbReference type="Proteomes" id="UP000676386"/>
    </source>
</evidence>
<accession>A0ABS5J5S1</accession>
<reference evidence="2 3" key="1">
    <citation type="submission" date="2021-04" db="EMBL/GenBank/DDBJ databases">
        <title>Chitinophaga sp. nov., isolated from the rhizosphere soil.</title>
        <authorList>
            <person name="He S."/>
        </authorList>
    </citation>
    <scope>NUCLEOTIDE SEQUENCE [LARGE SCALE GENOMIC DNA]</scope>
    <source>
        <strain evidence="2 3">2R12</strain>
    </source>
</reference>